<feature type="domain" description="DNA helicase Pif1-like DEAD-box helicase" evidence="3">
    <location>
        <begin position="68"/>
        <end position="180"/>
    </location>
</feature>
<dbReference type="EC" id="5.6.2.3" evidence="1"/>
<keyword evidence="1" id="KW-0227">DNA damage</keyword>
<reference evidence="4" key="1">
    <citation type="journal article" date="2023" name="Mol. Phylogenet. Evol.">
        <title>Genome-scale phylogeny and comparative genomics of the fungal order Sordariales.</title>
        <authorList>
            <person name="Hensen N."/>
            <person name="Bonometti L."/>
            <person name="Westerberg I."/>
            <person name="Brannstrom I.O."/>
            <person name="Guillou S."/>
            <person name="Cros-Aarteil S."/>
            <person name="Calhoun S."/>
            <person name="Haridas S."/>
            <person name="Kuo A."/>
            <person name="Mondo S."/>
            <person name="Pangilinan J."/>
            <person name="Riley R."/>
            <person name="LaButti K."/>
            <person name="Andreopoulos B."/>
            <person name="Lipzen A."/>
            <person name="Chen C."/>
            <person name="Yan M."/>
            <person name="Daum C."/>
            <person name="Ng V."/>
            <person name="Clum A."/>
            <person name="Steindorff A."/>
            <person name="Ohm R.A."/>
            <person name="Martin F."/>
            <person name="Silar P."/>
            <person name="Natvig D.O."/>
            <person name="Lalanne C."/>
            <person name="Gautier V."/>
            <person name="Ament-Velasquez S.L."/>
            <person name="Kruys A."/>
            <person name="Hutchinson M.I."/>
            <person name="Powell A.J."/>
            <person name="Barry K."/>
            <person name="Miller A.N."/>
            <person name="Grigoriev I.V."/>
            <person name="Debuchy R."/>
            <person name="Gladieux P."/>
            <person name="Hiltunen Thoren M."/>
            <person name="Johannesson H."/>
        </authorList>
    </citation>
    <scope>NUCLEOTIDE SEQUENCE</scope>
    <source>
        <strain evidence="4">PSN309</strain>
    </source>
</reference>
<dbReference type="Gene3D" id="3.40.50.300">
    <property type="entry name" value="P-loop containing nucleotide triphosphate hydrolases"/>
    <property type="match status" value="1"/>
</dbReference>
<evidence type="ECO:0000259" key="3">
    <source>
        <dbReference type="Pfam" id="PF05970"/>
    </source>
</evidence>
<evidence type="ECO:0000256" key="2">
    <source>
        <dbReference type="SAM" id="MobiDB-lite"/>
    </source>
</evidence>
<dbReference type="AlphaFoldDB" id="A0AAN6WZS9"/>
<name>A0AAN6WZS9_9PEZI</name>
<comment type="caution">
    <text evidence="4">The sequence shown here is derived from an EMBL/GenBank/DDBJ whole genome shotgun (WGS) entry which is preliminary data.</text>
</comment>
<dbReference type="Pfam" id="PF05970">
    <property type="entry name" value="PIF1"/>
    <property type="match status" value="1"/>
</dbReference>
<organism evidence="4 5">
    <name type="scientific">Podospora australis</name>
    <dbReference type="NCBI Taxonomy" id="1536484"/>
    <lineage>
        <taxon>Eukaryota</taxon>
        <taxon>Fungi</taxon>
        <taxon>Dikarya</taxon>
        <taxon>Ascomycota</taxon>
        <taxon>Pezizomycotina</taxon>
        <taxon>Sordariomycetes</taxon>
        <taxon>Sordariomycetidae</taxon>
        <taxon>Sordariales</taxon>
        <taxon>Podosporaceae</taxon>
        <taxon>Podospora</taxon>
    </lineage>
</organism>
<dbReference type="GO" id="GO:0016787">
    <property type="term" value="F:hydrolase activity"/>
    <property type="evidence" value="ECO:0007669"/>
    <property type="project" value="UniProtKB-KW"/>
</dbReference>
<dbReference type="PANTHER" id="PTHR47642">
    <property type="entry name" value="ATP-DEPENDENT DNA HELICASE"/>
    <property type="match status" value="1"/>
</dbReference>
<dbReference type="GO" id="GO:0005524">
    <property type="term" value="F:ATP binding"/>
    <property type="evidence" value="ECO:0007669"/>
    <property type="project" value="UniProtKB-KW"/>
</dbReference>
<dbReference type="PANTHER" id="PTHR47642:SF5">
    <property type="entry name" value="ATP-DEPENDENT DNA HELICASE"/>
    <property type="match status" value="1"/>
</dbReference>
<comment type="similarity">
    <text evidence="1">Belongs to the helicase family.</text>
</comment>
<dbReference type="GO" id="GO:0006310">
    <property type="term" value="P:DNA recombination"/>
    <property type="evidence" value="ECO:0007669"/>
    <property type="project" value="UniProtKB-KW"/>
</dbReference>
<keyword evidence="1" id="KW-0547">Nucleotide-binding</keyword>
<accession>A0AAN6WZS9</accession>
<dbReference type="SUPFAM" id="SSF52540">
    <property type="entry name" value="P-loop containing nucleoside triphosphate hydrolases"/>
    <property type="match status" value="1"/>
</dbReference>
<keyword evidence="1" id="KW-0347">Helicase</keyword>
<dbReference type="Proteomes" id="UP001302126">
    <property type="component" value="Unassembled WGS sequence"/>
</dbReference>
<dbReference type="InterPro" id="IPR027417">
    <property type="entry name" value="P-loop_NTPase"/>
</dbReference>
<keyword evidence="1" id="KW-0378">Hydrolase</keyword>
<dbReference type="InterPro" id="IPR051055">
    <property type="entry name" value="PIF1_helicase"/>
</dbReference>
<proteinExistence type="inferred from homology"/>
<keyword evidence="1" id="KW-0067">ATP-binding</keyword>
<sequence length="290" mass="32276">MLIQRDIEGHKGRSIPSSNAMRLSSKCITSAIPSCSFALRLAPVLPSYALNHPRSVLDRIAASHGKQSPIIRYTPTGGAANNINGSTIYATLRLPVSKGDIAPRSDTETMSLQLKLGQYQYFLIDEKSLLGLRHLQAIDQRLRQMIPQQPRLSFRGRSVILVGDFFQLPSCTPSPQTSQSFGYVGSKVCGERSHEDQSLMAYHIIRTSVEPVMEILATGELGVKYDRATLQAYILRGVSSYDPAWVKSLRMMLNTSVIVTREEARRRDRGRGCYVPLPPPQAATRRGYRD</sequence>
<keyword evidence="1" id="KW-0234">DNA repair</keyword>
<protein>
    <recommendedName>
        <fullName evidence="1">ATP-dependent DNA helicase</fullName>
        <ecNumber evidence="1">5.6.2.3</ecNumber>
    </recommendedName>
</protein>
<comment type="catalytic activity">
    <reaction evidence="1">
        <text>ATP + H2O = ADP + phosphate + H(+)</text>
        <dbReference type="Rhea" id="RHEA:13065"/>
        <dbReference type="ChEBI" id="CHEBI:15377"/>
        <dbReference type="ChEBI" id="CHEBI:15378"/>
        <dbReference type="ChEBI" id="CHEBI:30616"/>
        <dbReference type="ChEBI" id="CHEBI:43474"/>
        <dbReference type="ChEBI" id="CHEBI:456216"/>
        <dbReference type="EC" id="5.6.2.3"/>
    </reaction>
</comment>
<keyword evidence="5" id="KW-1185">Reference proteome</keyword>
<dbReference type="InterPro" id="IPR010285">
    <property type="entry name" value="DNA_helicase_pif1-like_DEAD"/>
</dbReference>
<dbReference type="EMBL" id="MU864364">
    <property type="protein sequence ID" value="KAK4190663.1"/>
    <property type="molecule type" value="Genomic_DNA"/>
</dbReference>
<dbReference type="GO" id="GO:0043139">
    <property type="term" value="F:5'-3' DNA helicase activity"/>
    <property type="evidence" value="ECO:0007669"/>
    <property type="project" value="UniProtKB-EC"/>
</dbReference>
<dbReference type="GO" id="GO:0000723">
    <property type="term" value="P:telomere maintenance"/>
    <property type="evidence" value="ECO:0007669"/>
    <property type="project" value="InterPro"/>
</dbReference>
<comment type="cofactor">
    <cofactor evidence="1">
        <name>Mg(2+)</name>
        <dbReference type="ChEBI" id="CHEBI:18420"/>
    </cofactor>
</comment>
<feature type="region of interest" description="Disordered" evidence="2">
    <location>
        <begin position="270"/>
        <end position="290"/>
    </location>
</feature>
<keyword evidence="1" id="KW-0233">DNA recombination</keyword>
<reference evidence="4" key="2">
    <citation type="submission" date="2023-05" db="EMBL/GenBank/DDBJ databases">
        <authorList>
            <consortium name="Lawrence Berkeley National Laboratory"/>
            <person name="Steindorff A."/>
            <person name="Hensen N."/>
            <person name="Bonometti L."/>
            <person name="Westerberg I."/>
            <person name="Brannstrom I.O."/>
            <person name="Guillou S."/>
            <person name="Cros-Aarteil S."/>
            <person name="Calhoun S."/>
            <person name="Haridas S."/>
            <person name="Kuo A."/>
            <person name="Mondo S."/>
            <person name="Pangilinan J."/>
            <person name="Riley R."/>
            <person name="Labutti K."/>
            <person name="Andreopoulos B."/>
            <person name="Lipzen A."/>
            <person name="Chen C."/>
            <person name="Yanf M."/>
            <person name="Daum C."/>
            <person name="Ng V."/>
            <person name="Clum A."/>
            <person name="Ohm R."/>
            <person name="Martin F."/>
            <person name="Silar P."/>
            <person name="Natvig D."/>
            <person name="Lalanne C."/>
            <person name="Gautier V."/>
            <person name="Ament-Velasquez S.L."/>
            <person name="Kruys A."/>
            <person name="Hutchinson M.I."/>
            <person name="Powell A.J."/>
            <person name="Barry K."/>
            <person name="Miller A.N."/>
            <person name="Grigoriev I.V."/>
            <person name="Debuchy R."/>
            <person name="Gladieux P."/>
            <person name="Thoren M.H."/>
            <person name="Johannesson H."/>
        </authorList>
    </citation>
    <scope>NUCLEOTIDE SEQUENCE</scope>
    <source>
        <strain evidence="4">PSN309</strain>
    </source>
</reference>
<dbReference type="GO" id="GO:0006281">
    <property type="term" value="P:DNA repair"/>
    <property type="evidence" value="ECO:0007669"/>
    <property type="project" value="UniProtKB-KW"/>
</dbReference>
<evidence type="ECO:0000313" key="5">
    <source>
        <dbReference type="Proteomes" id="UP001302126"/>
    </source>
</evidence>
<gene>
    <name evidence="4" type="ORF">QBC35DRAFT_540818</name>
</gene>
<evidence type="ECO:0000256" key="1">
    <source>
        <dbReference type="RuleBase" id="RU363044"/>
    </source>
</evidence>
<evidence type="ECO:0000313" key="4">
    <source>
        <dbReference type="EMBL" id="KAK4190663.1"/>
    </source>
</evidence>